<sequence>MAGAKGRDRSRDFDVLANTVAQDFDPEIDAPSSSDESDQDLHDDADAKDGREHYVAAAKSKLRKPKEISLGPQYRGSKISRDAVLDDNDDEDDPFSKNFDEEDSEEEEEAPDGLEDASGDSDDDGYEMDDSADETDDTEVSEARVEPAIDRSELRKSMAAEQTAVSAMITAANKADAEKGRAVLQQRATFDALLNTRIKMQKSLIATNSLVALNTAQLDALRASQIDVIEQAETAANHLWTTLTTFRDQLNAVKTGEKRKAPASTSLGRLMKHLRMQEESVTAQRNAVLQKWSMKSRGVTATPQRGRLNNEQPATIVDVLNEHMSSSERLLKRARTPRSCAPVQLANRISEDEHIYDDADFYGLLLKELLEAKSSAASAAATNVDLSNLSSMRREAKTRKNVDTKASKGRKLRYTVHEKLQNYCAPEDRTTWGERQVDELFTSLFGQNAGLNEDQYTGRDGHMEEDEDANLIMFNP</sequence>
<dbReference type="PANTHER" id="PTHR15565">
    <property type="entry name" value="AATF PROTEIN APOPTOSIS ANTAGONIZING TRANSCRIPTION FACTOR"/>
    <property type="match status" value="1"/>
</dbReference>
<evidence type="ECO:0000256" key="1">
    <source>
        <dbReference type="ARBA" id="ARBA00008966"/>
    </source>
</evidence>
<name>A0A6H0Y4Q3_9PEZI</name>
<feature type="compositionally biased region" description="Acidic residues" evidence="3">
    <location>
        <begin position="100"/>
        <end position="140"/>
    </location>
</feature>
<dbReference type="InterPro" id="IPR012617">
    <property type="entry name" value="AATF_C"/>
</dbReference>
<feature type="domain" description="Apoptosis-antagonizing transcription factor C-terminal" evidence="4">
    <location>
        <begin position="362"/>
        <end position="445"/>
    </location>
</feature>
<evidence type="ECO:0000313" key="6">
    <source>
        <dbReference type="EMBL" id="QIX01946.1"/>
    </source>
</evidence>
<dbReference type="Pfam" id="PF08164">
    <property type="entry name" value="TRAUB"/>
    <property type="match status" value="1"/>
</dbReference>
<dbReference type="GO" id="GO:0005730">
    <property type="term" value="C:nucleolus"/>
    <property type="evidence" value="ECO:0007669"/>
    <property type="project" value="TreeGrafter"/>
</dbReference>
<evidence type="ECO:0000313" key="7">
    <source>
        <dbReference type="Proteomes" id="UP000503462"/>
    </source>
</evidence>
<accession>A0A6H0Y4Q3</accession>
<dbReference type="Proteomes" id="UP000503462">
    <property type="component" value="Chromosome 5"/>
</dbReference>
<feature type="region of interest" description="Disordered" evidence="3">
    <location>
        <begin position="1"/>
        <end position="155"/>
    </location>
</feature>
<evidence type="ECO:0000259" key="5">
    <source>
        <dbReference type="Pfam" id="PF13339"/>
    </source>
</evidence>
<reference evidence="6 7" key="1">
    <citation type="journal article" date="2016" name="Sci. Rep.">
        <title>Peltaster fructicola genome reveals evolution from an invasive phytopathogen to an ectophytic parasite.</title>
        <authorList>
            <person name="Xu C."/>
            <person name="Chen H."/>
            <person name="Gleason M.L."/>
            <person name="Xu J.R."/>
            <person name="Liu H."/>
            <person name="Zhang R."/>
            <person name="Sun G."/>
        </authorList>
    </citation>
    <scope>NUCLEOTIDE SEQUENCE [LARGE SCALE GENOMIC DNA]</scope>
    <source>
        <strain evidence="6 7">LNHT1506</strain>
    </source>
</reference>
<dbReference type="AlphaFoldDB" id="A0A6H0Y4Q3"/>
<feature type="compositionally biased region" description="Basic and acidic residues" evidence="3">
    <location>
        <begin position="39"/>
        <end position="54"/>
    </location>
</feature>
<dbReference type="Pfam" id="PF13339">
    <property type="entry name" value="AATF-Che1"/>
    <property type="match status" value="1"/>
</dbReference>
<evidence type="ECO:0000259" key="4">
    <source>
        <dbReference type="Pfam" id="PF08164"/>
    </source>
</evidence>
<evidence type="ECO:0000256" key="2">
    <source>
        <dbReference type="ARBA" id="ARBA00013850"/>
    </source>
</evidence>
<dbReference type="GO" id="GO:0000462">
    <property type="term" value="P:maturation of SSU-rRNA from tricistronic rRNA transcript (SSU-rRNA, 5.8S rRNA, LSU-rRNA)"/>
    <property type="evidence" value="ECO:0007669"/>
    <property type="project" value="TreeGrafter"/>
</dbReference>
<dbReference type="InterPro" id="IPR025160">
    <property type="entry name" value="AATF"/>
</dbReference>
<evidence type="ECO:0000256" key="3">
    <source>
        <dbReference type="SAM" id="MobiDB-lite"/>
    </source>
</evidence>
<feature type="compositionally biased region" description="Basic and acidic residues" evidence="3">
    <location>
        <begin position="141"/>
        <end position="155"/>
    </location>
</feature>
<dbReference type="PANTHER" id="PTHR15565:SF0">
    <property type="entry name" value="PROTEIN AATF"/>
    <property type="match status" value="1"/>
</dbReference>
<dbReference type="InterPro" id="IPR039223">
    <property type="entry name" value="AATF/Bfr2"/>
</dbReference>
<dbReference type="OrthoDB" id="5783963at2759"/>
<keyword evidence="7" id="KW-1185">Reference proteome</keyword>
<protein>
    <recommendedName>
        <fullName evidence="2">Protein BFR2</fullName>
    </recommendedName>
</protein>
<proteinExistence type="inferred from homology"/>
<feature type="compositionally biased region" description="Basic and acidic residues" evidence="3">
    <location>
        <begin position="1"/>
        <end position="14"/>
    </location>
</feature>
<comment type="similarity">
    <text evidence="1">Belongs to the AATF family.</text>
</comment>
<organism evidence="6 7">
    <name type="scientific">Peltaster fructicola</name>
    <dbReference type="NCBI Taxonomy" id="286661"/>
    <lineage>
        <taxon>Eukaryota</taxon>
        <taxon>Fungi</taxon>
        <taxon>Dikarya</taxon>
        <taxon>Ascomycota</taxon>
        <taxon>Pezizomycotina</taxon>
        <taxon>Dothideomycetes</taxon>
        <taxon>Dothideomycetes incertae sedis</taxon>
        <taxon>Peltaster</taxon>
    </lineage>
</organism>
<dbReference type="EMBL" id="CP051143">
    <property type="protein sequence ID" value="QIX01946.1"/>
    <property type="molecule type" value="Genomic_DNA"/>
</dbReference>
<gene>
    <name evidence="6" type="ORF">AMS68_007463</name>
</gene>
<feature type="domain" description="AATF leucine zipper-containing" evidence="5">
    <location>
        <begin position="176"/>
        <end position="295"/>
    </location>
</feature>